<accession>A0A225AT99</accession>
<gene>
    <name evidence="3" type="ORF">UA08_03263</name>
</gene>
<dbReference type="InterPro" id="IPR051781">
    <property type="entry name" value="Metallo-dep_Hydrolase"/>
</dbReference>
<evidence type="ECO:0000259" key="2">
    <source>
        <dbReference type="Pfam" id="PF01979"/>
    </source>
</evidence>
<evidence type="ECO:0000313" key="4">
    <source>
        <dbReference type="Proteomes" id="UP000214365"/>
    </source>
</evidence>
<evidence type="ECO:0000313" key="3">
    <source>
        <dbReference type="EMBL" id="OKL61584.1"/>
    </source>
</evidence>
<dbReference type="InterPro" id="IPR032466">
    <property type="entry name" value="Metal_Hydrolase"/>
</dbReference>
<protein>
    <recommendedName>
        <fullName evidence="2">Amidohydrolase-related domain-containing protein</fullName>
    </recommendedName>
</protein>
<dbReference type="GeneID" id="31003018"/>
<dbReference type="Gene3D" id="2.30.40.10">
    <property type="entry name" value="Urease, subunit C, domain 1"/>
    <property type="match status" value="1"/>
</dbReference>
<comment type="caution">
    <text evidence="3">The sequence shown here is derived from an EMBL/GenBank/DDBJ whole genome shotgun (WGS) entry which is preliminary data.</text>
</comment>
<dbReference type="RefSeq" id="XP_020121705.1">
    <property type="nucleotide sequence ID" value="XM_020265544.1"/>
</dbReference>
<dbReference type="GO" id="GO:0016810">
    <property type="term" value="F:hydrolase activity, acting on carbon-nitrogen (but not peptide) bonds"/>
    <property type="evidence" value="ECO:0007669"/>
    <property type="project" value="InterPro"/>
</dbReference>
<dbReference type="InterPro" id="IPR057744">
    <property type="entry name" value="OTAase-like"/>
</dbReference>
<feature type="domain" description="Amidohydrolase-related" evidence="2">
    <location>
        <begin position="83"/>
        <end position="432"/>
    </location>
</feature>
<dbReference type="SUPFAM" id="SSF51556">
    <property type="entry name" value="Metallo-dependent hydrolases"/>
    <property type="match status" value="1"/>
</dbReference>
<dbReference type="STRING" id="1441469.A0A225AT99"/>
<dbReference type="InterPro" id="IPR006680">
    <property type="entry name" value="Amidohydro-rel"/>
</dbReference>
<sequence length="436" mass="45997">MRVCFDEKSGSKLPSRPAPTAEHDSTPTDGDLIGVKADILIPGRGEPIENGALIIDGPKIAWVGQQSAIPGQYANVGFKHVPVLMPGLWDSHTHFQGIDPEEGDSLLPVFGSVAMAGACAAKELETVLMAGFTTVRELGGLAGDISPAIENGTLVGPNIFSSIGLLGITGGHSDVHDIPIEAVLDLKRRGAPNQVCDGVTDCIKTVRMMVRRGAKVIKVCATGGVGSLLDDPEDAQFSPEELKAIVDEAARTKRVVAAHCHGKEGIMNALNAGVKTIEHGSYLDDEAIALMKEKNAILISTRAVIVGGIKNPQTLPPSSYKKLLKISEQHRKAYELAIKSGVKVVLGTDWLSGENGKELAYAVDAGMSPLQAIEASTALSPETLGSHFAPLSGQLKEGYDADIIAVASNPLKNIKILGEPKNVTHVWKGGKLYKKP</sequence>
<dbReference type="PANTHER" id="PTHR43135:SF3">
    <property type="entry name" value="ALPHA-D-RIBOSE 1-METHYLPHOSPHONATE 5-TRIPHOSPHATE DIPHOSPHATASE"/>
    <property type="match status" value="1"/>
</dbReference>
<dbReference type="InterPro" id="IPR011059">
    <property type="entry name" value="Metal-dep_hydrolase_composite"/>
</dbReference>
<dbReference type="CDD" id="cd01299">
    <property type="entry name" value="Met_dep_hydrolase_A"/>
    <property type="match status" value="1"/>
</dbReference>
<dbReference type="AlphaFoldDB" id="A0A225AT99"/>
<feature type="region of interest" description="Disordered" evidence="1">
    <location>
        <begin position="1"/>
        <end position="29"/>
    </location>
</feature>
<proteinExistence type="predicted"/>
<dbReference type="Gene3D" id="3.20.20.140">
    <property type="entry name" value="Metal-dependent hydrolases"/>
    <property type="match status" value="1"/>
</dbReference>
<dbReference type="Pfam" id="PF01979">
    <property type="entry name" value="Amidohydro_1"/>
    <property type="match status" value="1"/>
</dbReference>
<reference evidence="3 4" key="1">
    <citation type="submission" date="2015-06" db="EMBL/GenBank/DDBJ databases">
        <title>Talaromyces atroroseus IBT 11181 draft genome.</title>
        <authorList>
            <person name="Rasmussen K.B."/>
            <person name="Rasmussen S."/>
            <person name="Petersen B."/>
            <person name="Sicheritz-Ponten T."/>
            <person name="Mortensen U.H."/>
            <person name="Thrane U."/>
        </authorList>
    </citation>
    <scope>NUCLEOTIDE SEQUENCE [LARGE SCALE GENOMIC DNA]</scope>
    <source>
        <strain evidence="3 4">IBT 11181</strain>
    </source>
</reference>
<evidence type="ECO:0000256" key="1">
    <source>
        <dbReference type="SAM" id="MobiDB-lite"/>
    </source>
</evidence>
<dbReference type="EMBL" id="LFMY01000004">
    <property type="protein sequence ID" value="OKL61584.1"/>
    <property type="molecule type" value="Genomic_DNA"/>
</dbReference>
<dbReference type="SUPFAM" id="SSF51338">
    <property type="entry name" value="Composite domain of metallo-dependent hydrolases"/>
    <property type="match status" value="2"/>
</dbReference>
<feature type="compositionally biased region" description="Basic and acidic residues" evidence="1">
    <location>
        <begin position="1"/>
        <end position="10"/>
    </location>
</feature>
<dbReference type="Proteomes" id="UP000214365">
    <property type="component" value="Unassembled WGS sequence"/>
</dbReference>
<dbReference type="PANTHER" id="PTHR43135">
    <property type="entry name" value="ALPHA-D-RIBOSE 1-METHYLPHOSPHONATE 5-TRIPHOSPHATE DIPHOSPHATASE"/>
    <property type="match status" value="1"/>
</dbReference>
<name>A0A225AT99_TALAT</name>
<organism evidence="3 4">
    <name type="scientific">Talaromyces atroroseus</name>
    <dbReference type="NCBI Taxonomy" id="1441469"/>
    <lineage>
        <taxon>Eukaryota</taxon>
        <taxon>Fungi</taxon>
        <taxon>Dikarya</taxon>
        <taxon>Ascomycota</taxon>
        <taxon>Pezizomycotina</taxon>
        <taxon>Eurotiomycetes</taxon>
        <taxon>Eurotiomycetidae</taxon>
        <taxon>Eurotiales</taxon>
        <taxon>Trichocomaceae</taxon>
        <taxon>Talaromyces</taxon>
        <taxon>Talaromyces sect. Trachyspermi</taxon>
    </lineage>
</organism>
<keyword evidence="4" id="KW-1185">Reference proteome</keyword>
<dbReference type="OrthoDB" id="5595695at2759"/>